<sequence length="409" mass="42366">MAKLERGSVGTRTANRGAVIAALLSGAGIDRRQLVQQTGLSWATVARIVDDLLADGLALEQHKIVRDGPGRPGAALGFNPQSGLVCGIDLGGTYCRMVIADGIGTAIIRCRDETPRDLGAAELASWIATRVLGLVERYGDGVPLTSVAIGLPGVVASTKDRVVGAFNLPQILGTTFVETVAAELGVPTIIDNDSNLALLGELHYGELPRDETVVLLSLGTGLGSAVAFNRQVLAGPEGLLGEFGRLRLPGRKERLRDLLSGAGLLALAQEAGHRLRKADEVFAEADRFGGLVDEIHEALLHLVSIVALAYEPSTVVFTGGFSGAFSDSVLESVSAETYETVGVQSDLRRSVLGESGGLLGAMAAALSGYYTAIGVARHQVASITTSAPGVVAQLDSCAVDPSQAVLPSD</sequence>
<dbReference type="Gene3D" id="3.30.420.40">
    <property type="match status" value="2"/>
</dbReference>
<dbReference type="PROSITE" id="PS01125">
    <property type="entry name" value="ROK"/>
    <property type="match status" value="1"/>
</dbReference>
<dbReference type="CDD" id="cd23763">
    <property type="entry name" value="ASKHA_ATPase_ROK"/>
    <property type="match status" value="1"/>
</dbReference>
<dbReference type="InterPro" id="IPR036388">
    <property type="entry name" value="WH-like_DNA-bd_sf"/>
</dbReference>
<dbReference type="Gene3D" id="1.10.10.10">
    <property type="entry name" value="Winged helix-like DNA-binding domain superfamily/Winged helix DNA-binding domain"/>
    <property type="match status" value="1"/>
</dbReference>
<dbReference type="PANTHER" id="PTHR18964:SF149">
    <property type="entry name" value="BIFUNCTIONAL UDP-N-ACETYLGLUCOSAMINE 2-EPIMERASE_N-ACETYLMANNOSAMINE KINASE"/>
    <property type="match status" value="1"/>
</dbReference>
<dbReference type="AlphaFoldDB" id="A0A4R8BJM7"/>
<organism evidence="2 3">
    <name type="scientific">Kribbella pratensis</name>
    <dbReference type="NCBI Taxonomy" id="2512112"/>
    <lineage>
        <taxon>Bacteria</taxon>
        <taxon>Bacillati</taxon>
        <taxon>Actinomycetota</taxon>
        <taxon>Actinomycetes</taxon>
        <taxon>Propionibacteriales</taxon>
        <taxon>Kribbellaceae</taxon>
        <taxon>Kribbella</taxon>
    </lineage>
</organism>
<dbReference type="SUPFAM" id="SSF53067">
    <property type="entry name" value="Actin-like ATPase domain"/>
    <property type="match status" value="1"/>
</dbReference>
<keyword evidence="3" id="KW-1185">Reference proteome</keyword>
<dbReference type="Proteomes" id="UP000295146">
    <property type="component" value="Unassembled WGS sequence"/>
</dbReference>
<dbReference type="SUPFAM" id="SSF46785">
    <property type="entry name" value="Winged helix' DNA-binding domain"/>
    <property type="match status" value="1"/>
</dbReference>
<dbReference type="InterPro" id="IPR049874">
    <property type="entry name" value="ROK_cs"/>
</dbReference>
<comment type="similarity">
    <text evidence="1">Belongs to the ROK (NagC/XylR) family.</text>
</comment>
<keyword evidence="2" id="KW-0418">Kinase</keyword>
<dbReference type="Pfam" id="PF00480">
    <property type="entry name" value="ROK"/>
    <property type="match status" value="1"/>
</dbReference>
<evidence type="ECO:0000313" key="3">
    <source>
        <dbReference type="Proteomes" id="UP000295146"/>
    </source>
</evidence>
<reference evidence="2 3" key="1">
    <citation type="submission" date="2019-03" db="EMBL/GenBank/DDBJ databases">
        <title>Genomic Encyclopedia of Type Strains, Phase III (KMG-III): the genomes of soil and plant-associated and newly described type strains.</title>
        <authorList>
            <person name="Whitman W."/>
        </authorList>
    </citation>
    <scope>NUCLEOTIDE SEQUENCE [LARGE SCALE GENOMIC DNA]</scope>
    <source>
        <strain evidence="2 3">VKM Ac-2573</strain>
    </source>
</reference>
<evidence type="ECO:0000256" key="1">
    <source>
        <dbReference type="ARBA" id="ARBA00006479"/>
    </source>
</evidence>
<comment type="caution">
    <text evidence="2">The sequence shown here is derived from an EMBL/GenBank/DDBJ whole genome shotgun (WGS) entry which is preliminary data.</text>
</comment>
<dbReference type="InterPro" id="IPR000600">
    <property type="entry name" value="ROK"/>
</dbReference>
<evidence type="ECO:0000313" key="2">
    <source>
        <dbReference type="EMBL" id="TDW54722.1"/>
    </source>
</evidence>
<proteinExistence type="inferred from homology"/>
<gene>
    <name evidence="2" type="ORF">EV653_8042</name>
</gene>
<keyword evidence="2" id="KW-0808">Transferase</keyword>
<dbReference type="PANTHER" id="PTHR18964">
    <property type="entry name" value="ROK (REPRESSOR, ORF, KINASE) FAMILY"/>
    <property type="match status" value="1"/>
</dbReference>
<accession>A0A4R8BJM7</accession>
<dbReference type="OrthoDB" id="37575at2"/>
<dbReference type="RefSeq" id="WP_134111489.1">
    <property type="nucleotide sequence ID" value="NZ_SODP01000005.1"/>
</dbReference>
<name>A0A4R8BJM7_9ACTN</name>
<dbReference type="GO" id="GO:0016301">
    <property type="term" value="F:kinase activity"/>
    <property type="evidence" value="ECO:0007669"/>
    <property type="project" value="UniProtKB-KW"/>
</dbReference>
<dbReference type="InterPro" id="IPR043129">
    <property type="entry name" value="ATPase_NBD"/>
</dbReference>
<dbReference type="EMBL" id="SODP01000005">
    <property type="protein sequence ID" value="TDW54722.1"/>
    <property type="molecule type" value="Genomic_DNA"/>
</dbReference>
<dbReference type="InterPro" id="IPR036390">
    <property type="entry name" value="WH_DNA-bd_sf"/>
</dbReference>
<protein>
    <submittedName>
        <fullName evidence="2">NBD/HSP70 family sugar kinase</fullName>
    </submittedName>
</protein>